<organism evidence="6 7">
    <name type="scientific">Sinocyclocheilus grahami</name>
    <name type="common">Dianchi golden-line fish</name>
    <name type="synonym">Barbus grahami</name>
    <dbReference type="NCBI Taxonomy" id="75366"/>
    <lineage>
        <taxon>Eukaryota</taxon>
        <taxon>Metazoa</taxon>
        <taxon>Chordata</taxon>
        <taxon>Craniata</taxon>
        <taxon>Vertebrata</taxon>
        <taxon>Euteleostomi</taxon>
        <taxon>Actinopterygii</taxon>
        <taxon>Neopterygii</taxon>
        <taxon>Teleostei</taxon>
        <taxon>Ostariophysi</taxon>
        <taxon>Cypriniformes</taxon>
        <taxon>Cyprinidae</taxon>
        <taxon>Cyprininae</taxon>
        <taxon>Sinocyclocheilus</taxon>
    </lineage>
</organism>
<dbReference type="InterPro" id="IPR008735">
    <property type="entry name" value="PSP94"/>
</dbReference>
<dbReference type="Pfam" id="PF05825">
    <property type="entry name" value="PSP94"/>
    <property type="match status" value="1"/>
</dbReference>
<name>A0A672Q772_SINGR</name>
<dbReference type="Gene3D" id="2.60.40.1900">
    <property type="entry name" value="Beta-microseminoprotein (PSP94) domain"/>
    <property type="match status" value="1"/>
</dbReference>
<keyword evidence="5" id="KW-0472">Membrane</keyword>
<dbReference type="InParanoid" id="A0A672Q772"/>
<evidence type="ECO:0000313" key="6">
    <source>
        <dbReference type="Ensembl" id="ENSSGRP00000069672.1"/>
    </source>
</evidence>
<reference evidence="6" key="1">
    <citation type="submission" date="2025-08" db="UniProtKB">
        <authorList>
            <consortium name="Ensembl"/>
        </authorList>
    </citation>
    <scope>IDENTIFICATION</scope>
</reference>
<comment type="subcellular location">
    <subcellularLocation>
        <location evidence="1">Secreted</location>
    </subcellularLocation>
</comment>
<reference evidence="6" key="2">
    <citation type="submission" date="2025-09" db="UniProtKB">
        <authorList>
            <consortium name="Ensembl"/>
        </authorList>
    </citation>
    <scope>IDENTIFICATION</scope>
</reference>
<feature type="transmembrane region" description="Helical" evidence="5">
    <location>
        <begin position="7"/>
        <end position="29"/>
    </location>
</feature>
<accession>A0A672Q772</accession>
<evidence type="ECO:0000256" key="1">
    <source>
        <dbReference type="ARBA" id="ARBA00004613"/>
    </source>
</evidence>
<evidence type="ECO:0000256" key="4">
    <source>
        <dbReference type="ARBA" id="ARBA00023157"/>
    </source>
</evidence>
<keyword evidence="5" id="KW-1133">Transmembrane helix</keyword>
<dbReference type="AlphaFoldDB" id="A0A672Q772"/>
<evidence type="ECO:0000256" key="5">
    <source>
        <dbReference type="SAM" id="Phobius"/>
    </source>
</evidence>
<dbReference type="GO" id="GO:0005576">
    <property type="term" value="C:extracellular region"/>
    <property type="evidence" value="ECO:0007669"/>
    <property type="project" value="UniProtKB-SubCell"/>
</dbReference>
<evidence type="ECO:0000313" key="7">
    <source>
        <dbReference type="Proteomes" id="UP000472262"/>
    </source>
</evidence>
<keyword evidence="4" id="KW-1015">Disulfide bond</keyword>
<evidence type="ECO:0000256" key="2">
    <source>
        <dbReference type="ARBA" id="ARBA00010352"/>
    </source>
</evidence>
<keyword evidence="3" id="KW-0964">Secreted</keyword>
<keyword evidence="5" id="KW-0812">Transmembrane</keyword>
<keyword evidence="7" id="KW-1185">Reference proteome</keyword>
<dbReference type="Ensembl" id="ENSSGRT00000074232.1">
    <property type="protein sequence ID" value="ENSSGRP00000069672.1"/>
    <property type="gene ID" value="ENSSGRG00000035692.1"/>
</dbReference>
<proteinExistence type="inferred from homology"/>
<evidence type="ECO:0000256" key="3">
    <source>
        <dbReference type="ARBA" id="ARBA00022525"/>
    </source>
</evidence>
<dbReference type="Proteomes" id="UP000472262">
    <property type="component" value="Unassembled WGS sequence"/>
</dbReference>
<sequence>MVILNDVVLIFCLACFLCMLYFLLILLLWEKHCVDDYDNSKHPMGSTWTNGRCNRCICSLGEMECCDTSGRPAIGRRGCFVSSQ</sequence>
<comment type="similarity">
    <text evidence="2">Belongs to the beta-microseminoprotein family.</text>
</comment>
<protein>
    <submittedName>
        <fullName evidence="6">Uncharacterized protein</fullName>
    </submittedName>
</protein>